<comment type="caution">
    <text evidence="5">The sequence shown here is derived from an EMBL/GenBank/DDBJ whole genome shotgun (WGS) entry which is preliminary data.</text>
</comment>
<dbReference type="Proteomes" id="UP000530928">
    <property type="component" value="Unassembled WGS sequence"/>
</dbReference>
<protein>
    <submittedName>
        <fullName evidence="5">AraC-like DNA-binding protein</fullName>
    </submittedName>
</protein>
<name>A0A7W0CN71_9ACTN</name>
<accession>A0A7W0CN71</accession>
<dbReference type="SUPFAM" id="SSF46689">
    <property type="entry name" value="Homeodomain-like"/>
    <property type="match status" value="1"/>
</dbReference>
<dbReference type="GO" id="GO:0003700">
    <property type="term" value="F:DNA-binding transcription factor activity"/>
    <property type="evidence" value="ECO:0007669"/>
    <property type="project" value="InterPro"/>
</dbReference>
<dbReference type="EMBL" id="JACDUR010000005">
    <property type="protein sequence ID" value="MBA2894289.1"/>
    <property type="molecule type" value="Genomic_DNA"/>
</dbReference>
<proteinExistence type="predicted"/>
<gene>
    <name evidence="5" type="ORF">HNR30_005650</name>
</gene>
<keyword evidence="1" id="KW-0805">Transcription regulation</keyword>
<evidence type="ECO:0000313" key="6">
    <source>
        <dbReference type="Proteomes" id="UP000530928"/>
    </source>
</evidence>
<dbReference type="GO" id="GO:0043565">
    <property type="term" value="F:sequence-specific DNA binding"/>
    <property type="evidence" value="ECO:0007669"/>
    <property type="project" value="InterPro"/>
</dbReference>
<sequence>MTVAPGRLLFGGRIGPADLHVHYAAQLLVGSGLVLHDADGAEVRCDAALIPPNVPHAIVADEGEGLLALVDPASGRVPRSSSGAGSWPLDLRAPANDLAALQAVVTGVFGPAGPGPRHPALVAAIAALPGLLHERVRLADVARLAGVSQSRLSHLFTEELGLPFRPYVLWARLHRALASLAEGFSLTEAAHAAGFSDAAHMTRTFRRMMGSPPSALAAGVRWLQ</sequence>
<dbReference type="Gene3D" id="1.10.10.60">
    <property type="entry name" value="Homeodomain-like"/>
    <property type="match status" value="1"/>
</dbReference>
<keyword evidence="3" id="KW-0804">Transcription</keyword>
<dbReference type="AlphaFoldDB" id="A0A7W0CN71"/>
<evidence type="ECO:0000256" key="3">
    <source>
        <dbReference type="ARBA" id="ARBA00023163"/>
    </source>
</evidence>
<dbReference type="InterPro" id="IPR009057">
    <property type="entry name" value="Homeodomain-like_sf"/>
</dbReference>
<dbReference type="PANTHER" id="PTHR46796">
    <property type="entry name" value="HTH-TYPE TRANSCRIPTIONAL ACTIVATOR RHAS-RELATED"/>
    <property type="match status" value="1"/>
</dbReference>
<reference evidence="5 6" key="1">
    <citation type="submission" date="2020-07" db="EMBL/GenBank/DDBJ databases">
        <title>Genomic Encyclopedia of Type Strains, Phase IV (KMG-IV): sequencing the most valuable type-strain genomes for metagenomic binning, comparative biology and taxonomic classification.</title>
        <authorList>
            <person name="Goeker M."/>
        </authorList>
    </citation>
    <scope>NUCLEOTIDE SEQUENCE [LARGE SCALE GENOMIC DNA]</scope>
    <source>
        <strain evidence="5 6">DSM 45533</strain>
    </source>
</reference>
<feature type="domain" description="HTH araC/xylS-type" evidence="4">
    <location>
        <begin position="122"/>
        <end position="219"/>
    </location>
</feature>
<evidence type="ECO:0000259" key="4">
    <source>
        <dbReference type="PROSITE" id="PS01124"/>
    </source>
</evidence>
<dbReference type="InterPro" id="IPR050204">
    <property type="entry name" value="AraC_XylS_family_regulators"/>
</dbReference>
<dbReference type="Pfam" id="PF12833">
    <property type="entry name" value="HTH_18"/>
    <property type="match status" value="1"/>
</dbReference>
<organism evidence="5 6">
    <name type="scientific">Nonomuraea soli</name>
    <dbReference type="NCBI Taxonomy" id="1032476"/>
    <lineage>
        <taxon>Bacteria</taxon>
        <taxon>Bacillati</taxon>
        <taxon>Actinomycetota</taxon>
        <taxon>Actinomycetes</taxon>
        <taxon>Streptosporangiales</taxon>
        <taxon>Streptosporangiaceae</taxon>
        <taxon>Nonomuraea</taxon>
    </lineage>
</organism>
<keyword evidence="6" id="KW-1185">Reference proteome</keyword>
<evidence type="ECO:0000256" key="1">
    <source>
        <dbReference type="ARBA" id="ARBA00023015"/>
    </source>
</evidence>
<dbReference type="InterPro" id="IPR018060">
    <property type="entry name" value="HTH_AraC"/>
</dbReference>
<evidence type="ECO:0000256" key="2">
    <source>
        <dbReference type="ARBA" id="ARBA00023125"/>
    </source>
</evidence>
<evidence type="ECO:0000313" key="5">
    <source>
        <dbReference type="EMBL" id="MBA2894289.1"/>
    </source>
</evidence>
<dbReference type="PROSITE" id="PS01124">
    <property type="entry name" value="HTH_ARAC_FAMILY_2"/>
    <property type="match status" value="1"/>
</dbReference>
<keyword evidence="2 5" id="KW-0238">DNA-binding</keyword>
<dbReference type="SMART" id="SM00342">
    <property type="entry name" value="HTH_ARAC"/>
    <property type="match status" value="1"/>
</dbReference>
<dbReference type="RefSeq" id="WP_181612994.1">
    <property type="nucleotide sequence ID" value="NZ_BAABAM010000005.1"/>
</dbReference>